<dbReference type="EMBL" id="HBHP01033645">
    <property type="protein sequence ID" value="CAD9776700.1"/>
    <property type="molecule type" value="Transcribed_RNA"/>
</dbReference>
<dbReference type="PIRSF" id="PIRSF500154">
    <property type="entry name" value="RPB6"/>
    <property type="match status" value="1"/>
</dbReference>
<dbReference type="GO" id="GO:0005665">
    <property type="term" value="C:RNA polymerase II, core complex"/>
    <property type="evidence" value="ECO:0007669"/>
    <property type="project" value="TreeGrafter"/>
</dbReference>
<gene>
    <name evidence="7" type="ORF">LSP00402_LOCUS20714</name>
</gene>
<evidence type="ECO:0000256" key="1">
    <source>
        <dbReference type="ARBA" id="ARBA00004123"/>
    </source>
</evidence>
<dbReference type="GO" id="GO:0005736">
    <property type="term" value="C:RNA polymerase I complex"/>
    <property type="evidence" value="ECO:0007669"/>
    <property type="project" value="TreeGrafter"/>
</dbReference>
<evidence type="ECO:0000256" key="5">
    <source>
        <dbReference type="ARBA" id="ARBA00025773"/>
    </source>
</evidence>
<dbReference type="SMART" id="SM01409">
    <property type="entry name" value="RNA_pol_Rpb6"/>
    <property type="match status" value="1"/>
</dbReference>
<dbReference type="InterPro" id="IPR011992">
    <property type="entry name" value="EF-hand-dom_pair"/>
</dbReference>
<evidence type="ECO:0000256" key="3">
    <source>
        <dbReference type="ARBA" id="ARBA00023163"/>
    </source>
</evidence>
<comment type="subcellular location">
    <subcellularLocation>
        <location evidence="1">Nucleus</location>
    </subcellularLocation>
</comment>
<dbReference type="NCBIfam" id="NF002208">
    <property type="entry name" value="PRK01099.1-3"/>
    <property type="match status" value="1"/>
</dbReference>
<keyword evidence="2" id="KW-0240">DNA-directed RNA polymerase</keyword>
<comment type="similarity">
    <text evidence="5">Belongs to the archaeal Rpo6/eukaryotic RPB6 RNA polymerase subunit family.</text>
</comment>
<dbReference type="PROSITE" id="PS01111">
    <property type="entry name" value="RNA_POL_K_14KD"/>
    <property type="match status" value="1"/>
</dbReference>
<dbReference type="GO" id="GO:0003899">
    <property type="term" value="F:DNA-directed RNA polymerase activity"/>
    <property type="evidence" value="ECO:0007669"/>
    <property type="project" value="InterPro"/>
</dbReference>
<dbReference type="PIRSF" id="PIRSF000778">
    <property type="entry name" value="RpoK/RPB6"/>
    <property type="match status" value="1"/>
</dbReference>
<dbReference type="GO" id="GO:0006366">
    <property type="term" value="P:transcription by RNA polymerase II"/>
    <property type="evidence" value="ECO:0007669"/>
    <property type="project" value="TreeGrafter"/>
</dbReference>
<dbReference type="PANTHER" id="PTHR47227:SF5">
    <property type="entry name" value="DNA-DIRECTED RNA POLYMERASES I, II, AND III SUBUNIT RPABC2"/>
    <property type="match status" value="1"/>
</dbReference>
<keyword evidence="3" id="KW-0804">Transcription</keyword>
<keyword evidence="4" id="KW-0539">Nucleus</keyword>
<feature type="region of interest" description="Disordered" evidence="6">
    <location>
        <begin position="1"/>
        <end position="26"/>
    </location>
</feature>
<dbReference type="GO" id="GO:0042797">
    <property type="term" value="P:tRNA transcription by RNA polymerase III"/>
    <property type="evidence" value="ECO:0007669"/>
    <property type="project" value="TreeGrafter"/>
</dbReference>
<dbReference type="InterPro" id="IPR020708">
    <property type="entry name" value="DNA-dir_RNA_polK_14-18kDa_CS"/>
</dbReference>
<protein>
    <submittedName>
        <fullName evidence="7">Uncharacterized protein</fullName>
    </submittedName>
</protein>
<dbReference type="GO" id="GO:0003677">
    <property type="term" value="F:DNA binding"/>
    <property type="evidence" value="ECO:0007669"/>
    <property type="project" value="InterPro"/>
</dbReference>
<reference evidence="7" key="1">
    <citation type="submission" date="2021-01" db="EMBL/GenBank/DDBJ databases">
        <authorList>
            <person name="Corre E."/>
            <person name="Pelletier E."/>
            <person name="Niang G."/>
            <person name="Scheremetjew M."/>
            <person name="Finn R."/>
            <person name="Kale V."/>
            <person name="Holt S."/>
            <person name="Cochrane G."/>
            <person name="Meng A."/>
            <person name="Brown T."/>
            <person name="Cohen L."/>
        </authorList>
    </citation>
    <scope>NUCLEOTIDE SEQUENCE</scope>
    <source>
        <strain evidence="7">CCMP622</strain>
    </source>
</reference>
<sequence>MSEENVMDTEVYEHPPDGEEAVGESKQEGEVLQMDMEGNADAKVYADQKHESGWAGLYHIFAELDEDRIGSVSRSELKDKVSRLEDLFQANTIALEKIDWQSVEDIVLSDFLSQAMDAESGNHELFTSVYDLLIKIDEKRDGEILRPDLVSALNDHEELKEILSNAGRLDGLGRGGPMTFDDFWTMIIQAREAKNQSMEIPKKKRTTTRYLTKYERARVLGTRALQISLGAPVLVELGGETDPLQIAMKELKDKKIPIIIRRFLPSGKYEDWPIDDPELIVT</sequence>
<evidence type="ECO:0000256" key="2">
    <source>
        <dbReference type="ARBA" id="ARBA00022478"/>
    </source>
</evidence>
<dbReference type="SUPFAM" id="SSF63562">
    <property type="entry name" value="RPB6/omega subunit-like"/>
    <property type="match status" value="1"/>
</dbReference>
<dbReference type="InterPro" id="IPR028363">
    <property type="entry name" value="RPB6"/>
</dbReference>
<dbReference type="GO" id="GO:0005666">
    <property type="term" value="C:RNA polymerase III complex"/>
    <property type="evidence" value="ECO:0007669"/>
    <property type="project" value="TreeGrafter"/>
</dbReference>
<dbReference type="GO" id="GO:0006360">
    <property type="term" value="P:transcription by RNA polymerase I"/>
    <property type="evidence" value="ECO:0007669"/>
    <property type="project" value="TreeGrafter"/>
</dbReference>
<evidence type="ECO:0000256" key="4">
    <source>
        <dbReference type="ARBA" id="ARBA00023242"/>
    </source>
</evidence>
<accession>A0A7S2XJD8</accession>
<feature type="compositionally biased region" description="Basic and acidic residues" evidence="6">
    <location>
        <begin position="11"/>
        <end position="26"/>
    </location>
</feature>
<dbReference type="SUPFAM" id="SSF47473">
    <property type="entry name" value="EF-hand"/>
    <property type="match status" value="1"/>
</dbReference>
<dbReference type="Gene3D" id="1.10.238.10">
    <property type="entry name" value="EF-hand"/>
    <property type="match status" value="2"/>
</dbReference>
<dbReference type="InterPro" id="IPR006111">
    <property type="entry name" value="Rpo6/Rpb6"/>
</dbReference>
<evidence type="ECO:0000313" key="7">
    <source>
        <dbReference type="EMBL" id="CAD9776700.1"/>
    </source>
</evidence>
<evidence type="ECO:0000256" key="6">
    <source>
        <dbReference type="SAM" id="MobiDB-lite"/>
    </source>
</evidence>
<dbReference type="HAMAP" id="MF_00192">
    <property type="entry name" value="RNApol_arch_Rpo6"/>
    <property type="match status" value="1"/>
</dbReference>
<name>A0A7S2XJD8_9EUKA</name>
<dbReference type="PANTHER" id="PTHR47227">
    <property type="entry name" value="DNA-DIRECTED RNA POLYMERASE SUBUNIT K"/>
    <property type="match status" value="1"/>
</dbReference>
<dbReference type="InterPro" id="IPR036161">
    <property type="entry name" value="RPB6/omega-like_sf"/>
</dbReference>
<organism evidence="7">
    <name type="scientific">Lotharella oceanica</name>
    <dbReference type="NCBI Taxonomy" id="641309"/>
    <lineage>
        <taxon>Eukaryota</taxon>
        <taxon>Sar</taxon>
        <taxon>Rhizaria</taxon>
        <taxon>Cercozoa</taxon>
        <taxon>Chlorarachniophyceae</taxon>
        <taxon>Lotharella</taxon>
    </lineage>
</organism>
<dbReference type="Pfam" id="PF01192">
    <property type="entry name" value="RNA_pol_Rpb6"/>
    <property type="match status" value="1"/>
</dbReference>
<dbReference type="Gene3D" id="3.90.940.10">
    <property type="match status" value="1"/>
</dbReference>
<dbReference type="InterPro" id="IPR006110">
    <property type="entry name" value="Pol_omega/Rpo6/RPB6"/>
</dbReference>
<dbReference type="AlphaFoldDB" id="A0A7S2XJD8"/>
<proteinExistence type="inferred from homology"/>